<protein>
    <submittedName>
        <fullName evidence="3">DNA_ligase_aden domain-containing protein</fullName>
    </submittedName>
</protein>
<keyword evidence="2" id="KW-1185">Reference proteome</keyword>
<evidence type="ECO:0000313" key="3">
    <source>
        <dbReference type="WBParaSite" id="L893_g27810.t1"/>
    </source>
</evidence>
<organism evidence="2 3">
    <name type="scientific">Steinernema glaseri</name>
    <dbReference type="NCBI Taxonomy" id="37863"/>
    <lineage>
        <taxon>Eukaryota</taxon>
        <taxon>Metazoa</taxon>
        <taxon>Ecdysozoa</taxon>
        <taxon>Nematoda</taxon>
        <taxon>Chromadorea</taxon>
        <taxon>Rhabditida</taxon>
        <taxon>Tylenchina</taxon>
        <taxon>Panagrolaimomorpha</taxon>
        <taxon>Strongyloidoidea</taxon>
        <taxon>Steinernematidae</taxon>
        <taxon>Steinernema</taxon>
    </lineage>
</organism>
<reference evidence="3" key="1">
    <citation type="submission" date="2016-11" db="UniProtKB">
        <authorList>
            <consortium name="WormBaseParasite"/>
        </authorList>
    </citation>
    <scope>IDENTIFICATION</scope>
</reference>
<proteinExistence type="predicted"/>
<sequence>MELYARSHKMDVCKYLESSFALGHKSALSRDSAWVKPEKGFVAGLTGPLGSHTELGVLRCTLGVSKETTTAEESTPETATHPSIVNY</sequence>
<dbReference type="AlphaFoldDB" id="A0A1I7ZML7"/>
<dbReference type="WBParaSite" id="L893_g27810.t1">
    <property type="protein sequence ID" value="L893_g27810.t1"/>
    <property type="gene ID" value="L893_g27810"/>
</dbReference>
<dbReference type="Proteomes" id="UP000095287">
    <property type="component" value="Unplaced"/>
</dbReference>
<accession>A0A1I7ZML7</accession>
<name>A0A1I7ZML7_9BILA</name>
<evidence type="ECO:0000256" key="1">
    <source>
        <dbReference type="SAM" id="MobiDB-lite"/>
    </source>
</evidence>
<evidence type="ECO:0000313" key="2">
    <source>
        <dbReference type="Proteomes" id="UP000095287"/>
    </source>
</evidence>
<feature type="region of interest" description="Disordered" evidence="1">
    <location>
        <begin position="67"/>
        <end position="87"/>
    </location>
</feature>